<dbReference type="InterPro" id="IPR052181">
    <property type="entry name" value="5hmC_binding"/>
</dbReference>
<dbReference type="SUPFAM" id="SSF88697">
    <property type="entry name" value="PUA domain-like"/>
    <property type="match status" value="1"/>
</dbReference>
<dbReference type="Proteomes" id="UP000676565">
    <property type="component" value="Unassembled WGS sequence"/>
</dbReference>
<dbReference type="InterPro" id="IPR015947">
    <property type="entry name" value="PUA-like_sf"/>
</dbReference>
<dbReference type="EMBL" id="JAGKQQ010000001">
    <property type="protein sequence ID" value="MBP3956482.1"/>
    <property type="molecule type" value="Genomic_DNA"/>
</dbReference>
<dbReference type="InterPro" id="IPR002740">
    <property type="entry name" value="EVE_domain"/>
</dbReference>
<reference evidence="2 3" key="1">
    <citation type="submission" date="2021-04" db="EMBL/GenBank/DDBJ databases">
        <authorList>
            <person name="Ivanova A."/>
        </authorList>
    </citation>
    <scope>NUCLEOTIDE SEQUENCE [LARGE SCALE GENOMIC DNA]</scope>
    <source>
        <strain evidence="2 3">G18</strain>
    </source>
</reference>
<dbReference type="PANTHER" id="PTHR14087:SF7">
    <property type="entry name" value="THYMOCYTE NUCLEAR PROTEIN 1"/>
    <property type="match status" value="1"/>
</dbReference>
<dbReference type="RefSeq" id="WP_210654647.1">
    <property type="nucleotide sequence ID" value="NZ_JAGKQQ010000001.1"/>
</dbReference>
<evidence type="ECO:0000313" key="3">
    <source>
        <dbReference type="Proteomes" id="UP000676565"/>
    </source>
</evidence>
<organism evidence="2 3">
    <name type="scientific">Gemmata palustris</name>
    <dbReference type="NCBI Taxonomy" id="2822762"/>
    <lineage>
        <taxon>Bacteria</taxon>
        <taxon>Pseudomonadati</taxon>
        <taxon>Planctomycetota</taxon>
        <taxon>Planctomycetia</taxon>
        <taxon>Gemmatales</taxon>
        <taxon>Gemmataceae</taxon>
        <taxon>Gemmata</taxon>
    </lineage>
</organism>
<dbReference type="PANTHER" id="PTHR14087">
    <property type="entry name" value="THYMOCYTE NUCLEAR PROTEIN 1"/>
    <property type="match status" value="1"/>
</dbReference>
<accession>A0ABS5BRW4</accession>
<name>A0ABS5BRW4_9BACT</name>
<evidence type="ECO:0000313" key="2">
    <source>
        <dbReference type="EMBL" id="MBP3956482.1"/>
    </source>
</evidence>
<keyword evidence="3" id="KW-1185">Reference proteome</keyword>
<feature type="domain" description="EVE" evidence="1">
    <location>
        <begin position="3"/>
        <end position="131"/>
    </location>
</feature>
<dbReference type="Pfam" id="PF01878">
    <property type="entry name" value="EVE"/>
    <property type="match status" value="1"/>
</dbReference>
<evidence type="ECO:0000259" key="1">
    <source>
        <dbReference type="Pfam" id="PF01878"/>
    </source>
</evidence>
<dbReference type="Gene3D" id="3.10.590.10">
    <property type="entry name" value="ph1033 like domains"/>
    <property type="match status" value="1"/>
</dbReference>
<gene>
    <name evidence="2" type="ORF">J8F10_14470</name>
</gene>
<proteinExistence type="predicted"/>
<protein>
    <submittedName>
        <fullName evidence="2">EVE domain-containing protein</fullName>
    </submittedName>
</protein>
<comment type="caution">
    <text evidence="2">The sequence shown here is derived from an EMBL/GenBank/DDBJ whole genome shotgun (WGS) entry which is preliminary data.</text>
</comment>
<sequence length="135" mass="14609">MARWLFKEEPEAYSFADLARDGSTTWSGVANALAQKHLRAVKKGDHVFFYATGKLKSVVGVMEVTADPTPDPADPAGKCVAVTVKPLRKLASPVTLATIKADKAFASWELVKQARLSVMPVPDDLWARIEALGAE</sequence>